<comment type="caution">
    <text evidence="1">The sequence shown here is derived from an EMBL/GenBank/DDBJ whole genome shotgun (WGS) entry which is preliminary data.</text>
</comment>
<name>A0A7Y9IFH0_9ACTN</name>
<keyword evidence="2" id="KW-1185">Reference proteome</keyword>
<protein>
    <submittedName>
        <fullName evidence="1">Uncharacterized protein</fullName>
    </submittedName>
</protein>
<accession>A0A7Y9IFH0</accession>
<evidence type="ECO:0000313" key="1">
    <source>
        <dbReference type="EMBL" id="NYE75244.1"/>
    </source>
</evidence>
<proteinExistence type="predicted"/>
<evidence type="ECO:0000313" key="2">
    <source>
        <dbReference type="Proteomes" id="UP000569914"/>
    </source>
</evidence>
<sequence>MRFRDRPWVNGNPDEIEYGWLYRILENYLNPEINDFEELQGFVQSGDPLSNVFKRQLRDAMEGFNDGIEENIGSITAFDDGSGMLYLRRLWRDLYPGEPVPGGDDEFRETLRRTILQDLDELPEMLIHYIDFDLPDFRPAARALWERHFPDEPVPQS</sequence>
<reference evidence="1 2" key="1">
    <citation type="submission" date="2020-07" db="EMBL/GenBank/DDBJ databases">
        <title>Sequencing the genomes of 1000 actinobacteria strains.</title>
        <authorList>
            <person name="Klenk H.-P."/>
        </authorList>
    </citation>
    <scope>NUCLEOTIDE SEQUENCE [LARGE SCALE GENOMIC DNA]</scope>
    <source>
        <strain evidence="1 2">DSM 22083</strain>
    </source>
</reference>
<gene>
    <name evidence="1" type="ORF">BKA15_006573</name>
</gene>
<dbReference type="RefSeq" id="WP_179757781.1">
    <property type="nucleotide sequence ID" value="NZ_JACCBU010000001.1"/>
</dbReference>
<dbReference type="Proteomes" id="UP000569914">
    <property type="component" value="Unassembled WGS sequence"/>
</dbReference>
<dbReference type="AlphaFoldDB" id="A0A7Y9IFH0"/>
<dbReference type="EMBL" id="JACCBU010000001">
    <property type="protein sequence ID" value="NYE75244.1"/>
    <property type="molecule type" value="Genomic_DNA"/>
</dbReference>
<organism evidence="1 2">
    <name type="scientific">Microlunatus parietis</name>
    <dbReference type="NCBI Taxonomy" id="682979"/>
    <lineage>
        <taxon>Bacteria</taxon>
        <taxon>Bacillati</taxon>
        <taxon>Actinomycetota</taxon>
        <taxon>Actinomycetes</taxon>
        <taxon>Propionibacteriales</taxon>
        <taxon>Propionibacteriaceae</taxon>
        <taxon>Microlunatus</taxon>
    </lineage>
</organism>